<protein>
    <submittedName>
        <fullName evidence="3">Uncharacterized protein</fullName>
    </submittedName>
</protein>
<feature type="transmembrane region" description="Helical" evidence="2">
    <location>
        <begin position="55"/>
        <end position="73"/>
    </location>
</feature>
<dbReference type="EMBL" id="MU007056">
    <property type="protein sequence ID" value="KAF2428056.1"/>
    <property type="molecule type" value="Genomic_DNA"/>
</dbReference>
<sequence>MSPTMMENIVGRASTKDIGMAFLNRGSNDLDPSGSNKTREIISNLVLDKVVQVRYMHIAFGCISISMALWVVGRIWYDSWRSSKLEVKLRPKKWAFLFDLHPAESFPMILGLVIILQQATFVAIQSRALDSVFVQLCNVSSQAVMIEIFVTAYLHLVFGMEMTIRALKQNRPFAPKRRFTTAICCAAALFLTLATWVATRLRKPTSRCFGDLIFRSIKSASLGITLCAILIPSFLVMAGIIGYQLYRNVRIDQNERIAGTRMVYYLVLSAILYIMIMPFWIQARLETFDSNLTSSGVAEFVLFTSGAAIAFAHMFLRANAARTAIKPVKTPWVARRKFRLCGPSDLELMNISSPLGESSFQPNDRVSDIWARQEAEKGQAKMSEVTLPSSSYTPKQSHAKKASWPLPEQGPLTPPKSAALPKVSERSPISPKTVAITKTLPSHKRNQQSYSLFPGSDDVRLPATIYSPNSQAYSPRTKLPTIPASSADVNPFLAKLTSPSVTDIREASLDPPNQPWAPRHRRGSSADSSATVQIGIRFSAAPSALTATALRGSSTQIPKRPSLRAVIDNMTPMKPQPSVAQIPTSHPIQDATLQSPFNPKWDFPQSMPVDERTSNTSSYSDFAWLDTTDETMDNSDLIMARPDSSTAYIVPQVSQAPKTPQMVKPNRFEIEAITRSASARSRQGYKPPSTPDGPSTGFF</sequence>
<dbReference type="AlphaFoldDB" id="A0A9P4NN26"/>
<proteinExistence type="predicted"/>
<keyword evidence="4" id="KW-1185">Reference proteome</keyword>
<feature type="transmembrane region" description="Helical" evidence="2">
    <location>
        <begin position="262"/>
        <end position="281"/>
    </location>
</feature>
<feature type="transmembrane region" description="Helical" evidence="2">
    <location>
        <begin position="94"/>
        <end position="119"/>
    </location>
</feature>
<comment type="caution">
    <text evidence="3">The sequence shown here is derived from an EMBL/GenBank/DDBJ whole genome shotgun (WGS) entry which is preliminary data.</text>
</comment>
<evidence type="ECO:0000313" key="3">
    <source>
        <dbReference type="EMBL" id="KAF2428056.1"/>
    </source>
</evidence>
<evidence type="ECO:0000313" key="4">
    <source>
        <dbReference type="Proteomes" id="UP000800235"/>
    </source>
</evidence>
<name>A0A9P4NN26_9PEZI</name>
<keyword evidence="2" id="KW-0812">Transmembrane</keyword>
<evidence type="ECO:0000256" key="1">
    <source>
        <dbReference type="SAM" id="MobiDB-lite"/>
    </source>
</evidence>
<feature type="region of interest" description="Disordered" evidence="1">
    <location>
        <begin position="673"/>
        <end position="699"/>
    </location>
</feature>
<dbReference type="Proteomes" id="UP000800235">
    <property type="component" value="Unassembled WGS sequence"/>
</dbReference>
<feature type="transmembrane region" description="Helical" evidence="2">
    <location>
        <begin position="139"/>
        <end position="158"/>
    </location>
</feature>
<keyword evidence="2" id="KW-0472">Membrane</keyword>
<feature type="transmembrane region" description="Helical" evidence="2">
    <location>
        <begin position="179"/>
        <end position="199"/>
    </location>
</feature>
<keyword evidence="2" id="KW-1133">Transmembrane helix</keyword>
<reference evidence="3" key="1">
    <citation type="journal article" date="2020" name="Stud. Mycol.">
        <title>101 Dothideomycetes genomes: a test case for predicting lifestyles and emergence of pathogens.</title>
        <authorList>
            <person name="Haridas S."/>
            <person name="Albert R."/>
            <person name="Binder M."/>
            <person name="Bloem J."/>
            <person name="Labutti K."/>
            <person name="Salamov A."/>
            <person name="Andreopoulos B."/>
            <person name="Baker S."/>
            <person name="Barry K."/>
            <person name="Bills G."/>
            <person name="Bluhm B."/>
            <person name="Cannon C."/>
            <person name="Castanera R."/>
            <person name="Culley D."/>
            <person name="Daum C."/>
            <person name="Ezra D."/>
            <person name="Gonzalez J."/>
            <person name="Henrissat B."/>
            <person name="Kuo A."/>
            <person name="Liang C."/>
            <person name="Lipzen A."/>
            <person name="Lutzoni F."/>
            <person name="Magnuson J."/>
            <person name="Mondo S."/>
            <person name="Nolan M."/>
            <person name="Ohm R."/>
            <person name="Pangilinan J."/>
            <person name="Park H.-J."/>
            <person name="Ramirez L."/>
            <person name="Alfaro M."/>
            <person name="Sun H."/>
            <person name="Tritt A."/>
            <person name="Yoshinaga Y."/>
            <person name="Zwiers L.-H."/>
            <person name="Turgeon B."/>
            <person name="Goodwin S."/>
            <person name="Spatafora J."/>
            <person name="Crous P."/>
            <person name="Grigoriev I."/>
        </authorList>
    </citation>
    <scope>NUCLEOTIDE SEQUENCE</scope>
    <source>
        <strain evidence="3">CBS 130266</strain>
    </source>
</reference>
<evidence type="ECO:0000256" key="2">
    <source>
        <dbReference type="SAM" id="Phobius"/>
    </source>
</evidence>
<feature type="compositionally biased region" description="Polar residues" evidence="1">
    <location>
        <begin position="386"/>
        <end position="396"/>
    </location>
</feature>
<dbReference type="OrthoDB" id="5368516at2759"/>
<feature type="transmembrane region" description="Helical" evidence="2">
    <location>
        <begin position="219"/>
        <end position="241"/>
    </location>
</feature>
<feature type="transmembrane region" description="Helical" evidence="2">
    <location>
        <begin position="293"/>
        <end position="316"/>
    </location>
</feature>
<organism evidence="3 4">
    <name type="scientific">Tothia fuscella</name>
    <dbReference type="NCBI Taxonomy" id="1048955"/>
    <lineage>
        <taxon>Eukaryota</taxon>
        <taxon>Fungi</taxon>
        <taxon>Dikarya</taxon>
        <taxon>Ascomycota</taxon>
        <taxon>Pezizomycotina</taxon>
        <taxon>Dothideomycetes</taxon>
        <taxon>Pleosporomycetidae</taxon>
        <taxon>Venturiales</taxon>
        <taxon>Cylindrosympodiaceae</taxon>
        <taxon>Tothia</taxon>
    </lineage>
</organism>
<feature type="region of interest" description="Disordered" evidence="1">
    <location>
        <begin position="377"/>
        <end position="430"/>
    </location>
</feature>
<feature type="region of interest" description="Disordered" evidence="1">
    <location>
        <begin position="505"/>
        <end position="527"/>
    </location>
</feature>
<gene>
    <name evidence="3" type="ORF">EJ08DRAFT_327698</name>
</gene>
<accession>A0A9P4NN26</accession>